<dbReference type="PANTHER" id="PTHR37305:SF1">
    <property type="entry name" value="MEMBRANE PROTEIN"/>
    <property type="match status" value="1"/>
</dbReference>
<name>A0A9E8M019_9BACI</name>
<gene>
    <name evidence="2" type="ORF">OE105_01665</name>
</gene>
<dbReference type="Proteomes" id="UP001164726">
    <property type="component" value="Chromosome"/>
</dbReference>
<feature type="transmembrane region" description="Helical" evidence="1">
    <location>
        <begin position="228"/>
        <end position="249"/>
    </location>
</feature>
<dbReference type="EMBL" id="CP106877">
    <property type="protein sequence ID" value="WAA12880.1"/>
    <property type="molecule type" value="Genomic_DNA"/>
</dbReference>
<keyword evidence="3" id="KW-1185">Reference proteome</keyword>
<accession>A0A9E8M019</accession>
<proteinExistence type="predicted"/>
<dbReference type="RefSeq" id="WP_275421012.1">
    <property type="nucleotide sequence ID" value="NZ_CP106877.1"/>
</dbReference>
<evidence type="ECO:0000313" key="3">
    <source>
        <dbReference type="Proteomes" id="UP001164726"/>
    </source>
</evidence>
<dbReference type="AlphaFoldDB" id="A0A9E8M019"/>
<dbReference type="PANTHER" id="PTHR37305">
    <property type="entry name" value="INTEGRAL MEMBRANE PROTEIN-RELATED"/>
    <property type="match status" value="1"/>
</dbReference>
<evidence type="ECO:0000256" key="1">
    <source>
        <dbReference type="SAM" id="Phobius"/>
    </source>
</evidence>
<feature type="transmembrane region" description="Helical" evidence="1">
    <location>
        <begin position="113"/>
        <end position="138"/>
    </location>
</feature>
<feature type="transmembrane region" description="Helical" evidence="1">
    <location>
        <begin position="183"/>
        <end position="202"/>
    </location>
</feature>
<reference evidence="2" key="1">
    <citation type="submission" date="2022-09" db="EMBL/GenBank/DDBJ databases">
        <title>Complete Genomes of Fervidibacillus albus and Fervidibacillus halotolerans isolated from tidal flat sediments.</title>
        <authorList>
            <person name="Kwon K.K."/>
            <person name="Yang S.-H."/>
            <person name="Park M.J."/>
            <person name="Oh H.-M."/>
        </authorList>
    </citation>
    <scope>NUCLEOTIDE SEQUENCE</scope>
    <source>
        <strain evidence="2">MEBiC13594</strain>
    </source>
</reference>
<organism evidence="2 3">
    <name type="scientific">Fervidibacillus halotolerans</name>
    <dbReference type="NCBI Taxonomy" id="2980027"/>
    <lineage>
        <taxon>Bacteria</taxon>
        <taxon>Bacillati</taxon>
        <taxon>Bacillota</taxon>
        <taxon>Bacilli</taxon>
        <taxon>Bacillales</taxon>
        <taxon>Bacillaceae</taxon>
        <taxon>Fervidibacillus</taxon>
    </lineage>
</organism>
<keyword evidence="1" id="KW-0472">Membrane</keyword>
<evidence type="ECO:0008006" key="4">
    <source>
        <dbReference type="Google" id="ProtNLM"/>
    </source>
</evidence>
<sequence length="254" mass="28318">MRGFKAFVKKELIEFTRNYKWIILLSTFLFIGMSSPLLAKLLPNIFSILEMGGLTITLPEPTGMDAYSQFFKNMSQMGIIVLLLVYSGILSNELTKGTLTILLSKGLSRNAVILAKYTVALFHWSLFFLIGTIINHVYTIYLFEKTSFDHLFFSLFSLWLFGAFVLALILFSGTVTTGNYGGLLLTVVLLVIGLIANSFSALQKYNPVSLATDNLEILTGEVLVSERIGTVGLTVLLTTTILVFALYFFKEKKV</sequence>
<feature type="transmembrane region" description="Helical" evidence="1">
    <location>
        <begin position="21"/>
        <end position="39"/>
    </location>
</feature>
<dbReference type="KEGG" id="fhl:OE105_01665"/>
<keyword evidence="1" id="KW-0812">Transmembrane</keyword>
<feature type="transmembrane region" description="Helical" evidence="1">
    <location>
        <begin position="74"/>
        <end position="92"/>
    </location>
</feature>
<keyword evidence="1" id="KW-1133">Transmembrane helix</keyword>
<protein>
    <recommendedName>
        <fullName evidence="4">ABC transporter permease</fullName>
    </recommendedName>
</protein>
<evidence type="ECO:0000313" key="2">
    <source>
        <dbReference type="EMBL" id="WAA12880.1"/>
    </source>
</evidence>
<feature type="transmembrane region" description="Helical" evidence="1">
    <location>
        <begin position="150"/>
        <end position="171"/>
    </location>
</feature>